<accession>A0A3D3RB10</accession>
<dbReference type="PANTHER" id="PTHR43367:SF1">
    <property type="entry name" value="TWO-COMPONENT RESPONSE REGULATOR-LIKE APRR6-RELATED"/>
    <property type="match status" value="1"/>
</dbReference>
<dbReference type="SUPFAM" id="SSF52172">
    <property type="entry name" value="CheY-like"/>
    <property type="match status" value="1"/>
</dbReference>
<evidence type="ECO:0000259" key="2">
    <source>
        <dbReference type="PROSITE" id="PS50110"/>
    </source>
</evidence>
<sequence length="201" mass="22201">MMEMESLQILIAHSNSVTLQLIQKAVLKLGHQIIGTVQTGEEIIQACASQLPDIVISGVRMPDMDGIRALTLIGKNTPVPGIIVTPKSDLELVETAALDHIMAWLVEPIRAIDLGPAILLVHRRAAEFAELRQENQDLRDSLNDRKIIEQAKGILMKTAHLDEATAFRQLQKIASHKRTKLIEIARAIITAEGAFDLIQKD</sequence>
<dbReference type="EMBL" id="DQAY01000138">
    <property type="protein sequence ID" value="HCO25796.1"/>
    <property type="molecule type" value="Genomic_DNA"/>
</dbReference>
<dbReference type="PROSITE" id="PS50921">
    <property type="entry name" value="ANTAR"/>
    <property type="match status" value="1"/>
</dbReference>
<dbReference type="InterPro" id="IPR036388">
    <property type="entry name" value="WH-like_DNA-bd_sf"/>
</dbReference>
<dbReference type="InterPro" id="IPR005561">
    <property type="entry name" value="ANTAR"/>
</dbReference>
<organism evidence="4 5">
    <name type="scientific">Gimesia maris</name>
    <dbReference type="NCBI Taxonomy" id="122"/>
    <lineage>
        <taxon>Bacteria</taxon>
        <taxon>Pseudomonadati</taxon>
        <taxon>Planctomycetota</taxon>
        <taxon>Planctomycetia</taxon>
        <taxon>Planctomycetales</taxon>
        <taxon>Planctomycetaceae</taxon>
        <taxon>Gimesia</taxon>
    </lineage>
</organism>
<dbReference type="PIRSF" id="PIRSF036382">
    <property type="entry name" value="RR_antiterm"/>
    <property type="match status" value="1"/>
</dbReference>
<dbReference type="GO" id="GO:0000160">
    <property type="term" value="P:phosphorelay signal transduction system"/>
    <property type="evidence" value="ECO:0007669"/>
    <property type="project" value="InterPro"/>
</dbReference>
<protein>
    <submittedName>
        <fullName evidence="4">Response regulator</fullName>
    </submittedName>
</protein>
<dbReference type="InterPro" id="IPR008327">
    <property type="entry name" value="Sig_transdc_resp-reg_antiterm"/>
</dbReference>
<dbReference type="PANTHER" id="PTHR43367">
    <property type="match status" value="1"/>
</dbReference>
<dbReference type="InterPro" id="IPR001789">
    <property type="entry name" value="Sig_transdc_resp-reg_receiver"/>
</dbReference>
<feature type="domain" description="Response regulatory" evidence="2">
    <location>
        <begin position="8"/>
        <end position="122"/>
    </location>
</feature>
<gene>
    <name evidence="4" type="ORF">DIT97_23260</name>
</gene>
<dbReference type="Gene3D" id="3.40.50.2300">
    <property type="match status" value="1"/>
</dbReference>
<proteinExistence type="predicted"/>
<evidence type="ECO:0000313" key="4">
    <source>
        <dbReference type="EMBL" id="HCO25796.1"/>
    </source>
</evidence>
<dbReference type="InterPro" id="IPR011006">
    <property type="entry name" value="CheY-like_superfamily"/>
</dbReference>
<evidence type="ECO:0000259" key="3">
    <source>
        <dbReference type="PROSITE" id="PS50921"/>
    </source>
</evidence>
<dbReference type="Gene3D" id="1.10.10.10">
    <property type="entry name" value="Winged helix-like DNA-binding domain superfamily/Winged helix DNA-binding domain"/>
    <property type="match status" value="1"/>
</dbReference>
<dbReference type="GO" id="GO:0003723">
    <property type="term" value="F:RNA binding"/>
    <property type="evidence" value="ECO:0007669"/>
    <property type="project" value="InterPro"/>
</dbReference>
<dbReference type="Proteomes" id="UP000263642">
    <property type="component" value="Unassembled WGS sequence"/>
</dbReference>
<dbReference type="Pfam" id="PF00072">
    <property type="entry name" value="Response_reg"/>
    <property type="match status" value="1"/>
</dbReference>
<dbReference type="SMART" id="SM01012">
    <property type="entry name" value="ANTAR"/>
    <property type="match status" value="1"/>
</dbReference>
<comment type="caution">
    <text evidence="1">Lacks conserved residue(s) required for the propagation of feature annotation.</text>
</comment>
<name>A0A3D3RB10_9PLAN</name>
<dbReference type="PROSITE" id="PS50110">
    <property type="entry name" value="RESPONSE_REGULATORY"/>
    <property type="match status" value="1"/>
</dbReference>
<dbReference type="AlphaFoldDB" id="A0A3D3RB10"/>
<feature type="domain" description="ANTAR" evidence="3">
    <location>
        <begin position="128"/>
        <end position="189"/>
    </location>
</feature>
<comment type="caution">
    <text evidence="4">The sequence shown here is derived from an EMBL/GenBank/DDBJ whole genome shotgun (WGS) entry which is preliminary data.</text>
</comment>
<reference evidence="4 5" key="1">
    <citation type="journal article" date="2018" name="Nat. Biotechnol.">
        <title>A standardized bacterial taxonomy based on genome phylogeny substantially revises the tree of life.</title>
        <authorList>
            <person name="Parks D.H."/>
            <person name="Chuvochina M."/>
            <person name="Waite D.W."/>
            <person name="Rinke C."/>
            <person name="Skarshewski A."/>
            <person name="Chaumeil P.A."/>
            <person name="Hugenholtz P."/>
        </authorList>
    </citation>
    <scope>NUCLEOTIDE SEQUENCE [LARGE SCALE GENOMIC DNA]</scope>
    <source>
        <strain evidence="4">UBA9375</strain>
    </source>
</reference>
<dbReference type="SMART" id="SM00448">
    <property type="entry name" value="REC"/>
    <property type="match status" value="1"/>
</dbReference>
<dbReference type="Pfam" id="PF03861">
    <property type="entry name" value="ANTAR"/>
    <property type="match status" value="1"/>
</dbReference>
<evidence type="ECO:0000313" key="5">
    <source>
        <dbReference type="Proteomes" id="UP000263642"/>
    </source>
</evidence>
<evidence type="ECO:0000256" key="1">
    <source>
        <dbReference type="PROSITE-ProRule" id="PRU00169"/>
    </source>
</evidence>